<proteinExistence type="predicted"/>
<evidence type="ECO:0000313" key="1">
    <source>
        <dbReference type="EMBL" id="CAI7989299.1"/>
    </source>
</evidence>
<reference evidence="1" key="1">
    <citation type="submission" date="2023-03" db="EMBL/GenBank/DDBJ databases">
        <authorList>
            <person name="Steffen K."/>
            <person name="Cardenas P."/>
        </authorList>
    </citation>
    <scope>NUCLEOTIDE SEQUENCE</scope>
</reference>
<protein>
    <submittedName>
        <fullName evidence="1">Uncharacterized protein</fullName>
    </submittedName>
</protein>
<keyword evidence="2" id="KW-1185">Reference proteome</keyword>
<comment type="caution">
    <text evidence="1">The sequence shown here is derived from an EMBL/GenBank/DDBJ whole genome shotgun (WGS) entry which is preliminary data.</text>
</comment>
<organism evidence="1 2">
    <name type="scientific">Geodia barretti</name>
    <name type="common">Barrett's horny sponge</name>
    <dbReference type="NCBI Taxonomy" id="519541"/>
    <lineage>
        <taxon>Eukaryota</taxon>
        <taxon>Metazoa</taxon>
        <taxon>Porifera</taxon>
        <taxon>Demospongiae</taxon>
        <taxon>Heteroscleromorpha</taxon>
        <taxon>Tetractinellida</taxon>
        <taxon>Astrophorina</taxon>
        <taxon>Geodiidae</taxon>
        <taxon>Geodia</taxon>
    </lineage>
</organism>
<sequence>MRESPGATPATS</sequence>
<evidence type="ECO:0000313" key="2">
    <source>
        <dbReference type="Proteomes" id="UP001174909"/>
    </source>
</evidence>
<name>A0AA35QRN8_GEOBA</name>
<accession>A0AA35QRN8</accession>
<dbReference type="Proteomes" id="UP001174909">
    <property type="component" value="Unassembled WGS sequence"/>
</dbReference>
<dbReference type="EMBL" id="CASHTH010000030">
    <property type="protein sequence ID" value="CAI7989299.1"/>
    <property type="molecule type" value="Genomic_DNA"/>
</dbReference>
<gene>
    <name evidence="1" type="ORF">GBAR_LOCUS176</name>
</gene>